<comment type="caution">
    <text evidence="2">The sequence shown here is derived from an EMBL/GenBank/DDBJ whole genome shotgun (WGS) entry which is preliminary data.</text>
</comment>
<evidence type="ECO:0000313" key="3">
    <source>
        <dbReference type="Proteomes" id="UP001172738"/>
    </source>
</evidence>
<name>A0ABT8FYX3_9MICO</name>
<gene>
    <name evidence="2" type="ORF">QQX04_03670</name>
</gene>
<keyword evidence="3" id="KW-1185">Reference proteome</keyword>
<dbReference type="EMBL" id="JAUHPV010000002">
    <property type="protein sequence ID" value="MDN4472090.1"/>
    <property type="molecule type" value="Genomic_DNA"/>
</dbReference>
<dbReference type="RefSeq" id="WP_301126372.1">
    <property type="nucleotide sequence ID" value="NZ_JAUHPV010000002.1"/>
</dbReference>
<dbReference type="Proteomes" id="UP001172738">
    <property type="component" value="Unassembled WGS sequence"/>
</dbReference>
<sequence>MTAQEIDEYLSGYDGEHRSTMAELRALLEELLPDAEPCLSYGAPAYRVGGKLAAGFSAAKAHVTFFPHSGTVLGSLDATVLDGFRWSKGAVQIPLGEAPPRALIATVVEARLAELA</sequence>
<dbReference type="Pfam" id="PF08818">
    <property type="entry name" value="DUF1801"/>
    <property type="match status" value="1"/>
</dbReference>
<dbReference type="InterPro" id="IPR014922">
    <property type="entry name" value="YdhG-like"/>
</dbReference>
<protein>
    <submittedName>
        <fullName evidence="2">DUF1801 domain-containing protein</fullName>
    </submittedName>
</protein>
<evidence type="ECO:0000313" key="2">
    <source>
        <dbReference type="EMBL" id="MDN4472090.1"/>
    </source>
</evidence>
<evidence type="ECO:0000259" key="1">
    <source>
        <dbReference type="Pfam" id="PF08818"/>
    </source>
</evidence>
<reference evidence="2" key="1">
    <citation type="submission" date="2023-06" db="EMBL/GenBank/DDBJ databases">
        <title>SYSU T00b26.</title>
        <authorList>
            <person name="Gao L."/>
            <person name="Fang B.-Z."/>
            <person name="Li W.-J."/>
        </authorList>
    </citation>
    <scope>NUCLEOTIDE SEQUENCE</scope>
    <source>
        <strain evidence="2">SYSU T00b26</strain>
    </source>
</reference>
<organism evidence="2 3">
    <name type="scientific">Demequina zhanjiangensis</name>
    <dbReference type="NCBI Taxonomy" id="3051659"/>
    <lineage>
        <taxon>Bacteria</taxon>
        <taxon>Bacillati</taxon>
        <taxon>Actinomycetota</taxon>
        <taxon>Actinomycetes</taxon>
        <taxon>Micrococcales</taxon>
        <taxon>Demequinaceae</taxon>
        <taxon>Demequina</taxon>
    </lineage>
</organism>
<proteinExistence type="predicted"/>
<dbReference type="Gene3D" id="3.90.1150.200">
    <property type="match status" value="1"/>
</dbReference>
<accession>A0ABT8FYX3</accession>
<feature type="domain" description="YdhG-like" evidence="1">
    <location>
        <begin position="17"/>
        <end position="111"/>
    </location>
</feature>
<dbReference type="SUPFAM" id="SSF159888">
    <property type="entry name" value="YdhG-like"/>
    <property type="match status" value="1"/>
</dbReference>